<evidence type="ECO:0000256" key="1">
    <source>
        <dbReference type="SAM" id="MobiDB-lite"/>
    </source>
</evidence>
<proteinExistence type="predicted"/>
<dbReference type="Proteomes" id="UP000501690">
    <property type="component" value="Linkage Group LG7"/>
</dbReference>
<dbReference type="AlphaFoldDB" id="A0A4D6MNY0"/>
<feature type="compositionally biased region" description="Low complexity" evidence="1">
    <location>
        <begin position="85"/>
        <end position="101"/>
    </location>
</feature>
<dbReference type="PANTHER" id="PTHR35708">
    <property type="entry name" value="GB|AAD25831.1"/>
    <property type="match status" value="1"/>
</dbReference>
<sequence length="197" mass="22585">MFLVTMTKKKGFLHENLVQDNQKKLEVELSLGDITTQQSETAQNQVEAKSESSFLLDSESRNITDKGFELIAEEYEQQADPKSDTSLPSDSESNTSSTMSEESTEIRHCRNQNLGISDKLAFDSDDYDEDEDGLIEIKLPNNHFSELWPECFFKQQGFTELLAEINEMNEDENLIEIDIYKGSTKHQDLRLEKELVC</sequence>
<evidence type="ECO:0000313" key="3">
    <source>
        <dbReference type="Proteomes" id="UP000501690"/>
    </source>
</evidence>
<reference evidence="2 3" key="1">
    <citation type="submission" date="2019-04" db="EMBL/GenBank/DDBJ databases">
        <title>An improved genome assembly and genetic linkage map for asparagus bean, Vigna unguiculata ssp. sesquipedialis.</title>
        <authorList>
            <person name="Xia Q."/>
            <person name="Zhang R."/>
            <person name="Dong Y."/>
        </authorList>
    </citation>
    <scope>NUCLEOTIDE SEQUENCE [LARGE SCALE GENOMIC DNA]</scope>
    <source>
        <tissue evidence="2">Leaf</tissue>
    </source>
</reference>
<evidence type="ECO:0000313" key="2">
    <source>
        <dbReference type="EMBL" id="QCE01839.1"/>
    </source>
</evidence>
<organism evidence="2 3">
    <name type="scientific">Vigna unguiculata</name>
    <name type="common">Cowpea</name>
    <dbReference type="NCBI Taxonomy" id="3917"/>
    <lineage>
        <taxon>Eukaryota</taxon>
        <taxon>Viridiplantae</taxon>
        <taxon>Streptophyta</taxon>
        <taxon>Embryophyta</taxon>
        <taxon>Tracheophyta</taxon>
        <taxon>Spermatophyta</taxon>
        <taxon>Magnoliopsida</taxon>
        <taxon>eudicotyledons</taxon>
        <taxon>Gunneridae</taxon>
        <taxon>Pentapetalae</taxon>
        <taxon>rosids</taxon>
        <taxon>fabids</taxon>
        <taxon>Fabales</taxon>
        <taxon>Fabaceae</taxon>
        <taxon>Papilionoideae</taxon>
        <taxon>50 kb inversion clade</taxon>
        <taxon>NPAAA clade</taxon>
        <taxon>indigoferoid/millettioid clade</taxon>
        <taxon>Phaseoleae</taxon>
        <taxon>Vigna</taxon>
    </lineage>
</organism>
<gene>
    <name evidence="2" type="ORF">DEO72_LG7g3139</name>
</gene>
<dbReference type="PANTHER" id="PTHR35708:SF2">
    <property type="entry name" value="PROTEIN, PUTATIVE-RELATED"/>
    <property type="match status" value="1"/>
</dbReference>
<name>A0A4D6MNY0_VIGUN</name>
<accession>A0A4D6MNY0</accession>
<keyword evidence="3" id="KW-1185">Reference proteome</keyword>
<protein>
    <submittedName>
        <fullName evidence="2">Uncharacterized protein</fullName>
    </submittedName>
</protein>
<feature type="region of interest" description="Disordered" evidence="1">
    <location>
        <begin position="36"/>
        <end position="55"/>
    </location>
</feature>
<dbReference type="EMBL" id="CP039351">
    <property type="protein sequence ID" value="QCE01839.1"/>
    <property type="molecule type" value="Genomic_DNA"/>
</dbReference>
<feature type="region of interest" description="Disordered" evidence="1">
    <location>
        <begin position="76"/>
        <end position="110"/>
    </location>
</feature>